<keyword evidence="2" id="KW-1185">Reference proteome</keyword>
<organism evidence="1 2">
    <name type="scientific">Pedosphaera parvula (strain Ellin514)</name>
    <dbReference type="NCBI Taxonomy" id="320771"/>
    <lineage>
        <taxon>Bacteria</taxon>
        <taxon>Pseudomonadati</taxon>
        <taxon>Verrucomicrobiota</taxon>
        <taxon>Pedosphaerae</taxon>
        <taxon>Pedosphaerales</taxon>
        <taxon>Pedosphaeraceae</taxon>
        <taxon>Pedosphaera</taxon>
    </lineage>
</organism>
<accession>B9XCI9</accession>
<dbReference type="STRING" id="320771.Cflav_PD5292"/>
<proteinExistence type="predicted"/>
<dbReference type="RefSeq" id="WP_007413537.1">
    <property type="nucleotide sequence ID" value="NZ_ABOX02000004.1"/>
</dbReference>
<reference evidence="1 2" key="1">
    <citation type="journal article" date="2011" name="J. Bacteriol.">
        <title>Genome sequence of 'Pedosphaera parvula' Ellin514, an aerobic Verrucomicrobial isolate from pasture soil.</title>
        <authorList>
            <person name="Kant R."/>
            <person name="van Passel M.W."/>
            <person name="Sangwan P."/>
            <person name="Palva A."/>
            <person name="Lucas S."/>
            <person name="Copeland A."/>
            <person name="Lapidus A."/>
            <person name="Glavina Del Rio T."/>
            <person name="Dalin E."/>
            <person name="Tice H."/>
            <person name="Bruce D."/>
            <person name="Goodwin L."/>
            <person name="Pitluck S."/>
            <person name="Chertkov O."/>
            <person name="Larimer F.W."/>
            <person name="Land M.L."/>
            <person name="Hauser L."/>
            <person name="Brettin T.S."/>
            <person name="Detter J.C."/>
            <person name="Han S."/>
            <person name="de Vos W.M."/>
            <person name="Janssen P.H."/>
            <person name="Smidt H."/>
        </authorList>
    </citation>
    <scope>NUCLEOTIDE SEQUENCE [LARGE SCALE GENOMIC DNA]</scope>
    <source>
        <strain evidence="1 2">Ellin514</strain>
    </source>
</reference>
<protein>
    <submittedName>
        <fullName evidence="1">Uncharacterized protein</fullName>
    </submittedName>
</protein>
<evidence type="ECO:0000313" key="2">
    <source>
        <dbReference type="Proteomes" id="UP000003688"/>
    </source>
</evidence>
<dbReference type="EMBL" id="ABOX02000004">
    <property type="protein sequence ID" value="EEF62657.1"/>
    <property type="molecule type" value="Genomic_DNA"/>
</dbReference>
<evidence type="ECO:0000313" key="1">
    <source>
        <dbReference type="EMBL" id="EEF62657.1"/>
    </source>
</evidence>
<gene>
    <name evidence="1" type="ORF">Cflav_PD5292</name>
</gene>
<dbReference type="OrthoDB" id="292474at2"/>
<dbReference type="Gene3D" id="2.20.28.160">
    <property type="match status" value="1"/>
</dbReference>
<name>B9XCI9_PEDPL</name>
<comment type="caution">
    <text evidence="1">The sequence shown here is derived from an EMBL/GenBank/DDBJ whole genome shotgun (WGS) entry which is preliminary data.</text>
</comment>
<sequence>MDLIFNCPKCAQELAVDSSGAGEEIECPNCNETIRIPMPDSPEVKTSTGPVPAISAEALSASQEQMSSTVAASAAAKIKKNLRVPVTAKPGEKLIAKSAVPLEVAAKASDRKLRIKCIRHIDCVEVGHDRFDEVVTDFLGKIGEVNIVSIHPINYSYLELGSQKELTDFGVMIVFKA</sequence>
<dbReference type="Proteomes" id="UP000003688">
    <property type="component" value="Unassembled WGS sequence"/>
</dbReference>
<dbReference type="AlphaFoldDB" id="B9XCI9"/>